<feature type="transmembrane region" description="Helical" evidence="1">
    <location>
        <begin position="172"/>
        <end position="189"/>
    </location>
</feature>
<feature type="transmembrane region" description="Helical" evidence="1">
    <location>
        <begin position="260"/>
        <end position="278"/>
    </location>
</feature>
<organism evidence="2 3">
    <name type="scientific">Marvinbryantia formatexigens DSM 14469</name>
    <dbReference type="NCBI Taxonomy" id="478749"/>
    <lineage>
        <taxon>Bacteria</taxon>
        <taxon>Bacillati</taxon>
        <taxon>Bacillota</taxon>
        <taxon>Clostridia</taxon>
        <taxon>Lachnospirales</taxon>
        <taxon>Lachnospiraceae</taxon>
        <taxon>Marvinbryantia</taxon>
    </lineage>
</organism>
<dbReference type="RefSeq" id="WP_006864165.1">
    <property type="nucleotide sequence ID" value="NZ_ACCL02000027.1"/>
</dbReference>
<sequence>MKENETNGVGVRQLAERYKWIAFIIHCCTLYLLYAKEFFTFSSEIVAEFNDKLVRLLYGNTANSIGNGKLTLMQFHNFLVESINEGVVRDGDGGGEYIEIMSDVFYKAIVFCFFIALLELIMICVGEVAVADAINIIYALSVFFLVSFNLLWCYKFRSWDEGLDGKALSLSAWSFLWLILPVVTSALLNKCDKFLKAAQNMADEESSSEEAEISYTNVENSWTEYCRKNKSVLIITILILLLELIVYKGRPAVLYNETGIVVWKMVEAFLIGMSVVYAASGSLRFLGILAFLSACGSMLIYSENLWYFTWQIWVINIVHIALIEAILWIESKAVKKNPAGIYIMLCTAWVVAVPFYQSLSWGGIHMNFGIRTLCETIGLVFPVLLFVKNKTVFVKLFHIKDEKVSNFVCPERNILFRNLDVFAKKYREEKTVKICPTCGKIQNKPGKYCGFCGQLLEGQNKKL</sequence>
<comment type="caution">
    <text evidence="2">The sequence shown here is derived from an EMBL/GenBank/DDBJ whole genome shotgun (WGS) entry which is preliminary data.</text>
</comment>
<dbReference type="AlphaFoldDB" id="C6LL66"/>
<feature type="transmembrane region" description="Helical" evidence="1">
    <location>
        <begin position="285"/>
        <end position="302"/>
    </location>
</feature>
<dbReference type="STRING" id="168384.SAMN05660368_02442"/>
<gene>
    <name evidence="2" type="ORF">BRYFOR_09413</name>
</gene>
<feature type="transmembrane region" description="Helical" evidence="1">
    <location>
        <begin position="104"/>
        <end position="126"/>
    </location>
</feature>
<feature type="transmembrane region" description="Helical" evidence="1">
    <location>
        <begin position="133"/>
        <end position="152"/>
    </location>
</feature>
<keyword evidence="3" id="KW-1185">Reference proteome</keyword>
<evidence type="ECO:0000313" key="2">
    <source>
        <dbReference type="EMBL" id="EET58685.1"/>
    </source>
</evidence>
<accession>C6LL66</accession>
<feature type="transmembrane region" description="Helical" evidence="1">
    <location>
        <begin position="231"/>
        <end position="248"/>
    </location>
</feature>
<keyword evidence="1" id="KW-0812">Transmembrane</keyword>
<feature type="transmembrane region" description="Helical" evidence="1">
    <location>
        <begin position="308"/>
        <end position="327"/>
    </location>
</feature>
<dbReference type="Proteomes" id="UP000005561">
    <property type="component" value="Unassembled WGS sequence"/>
</dbReference>
<name>C6LL66_9FIRM</name>
<feature type="transmembrane region" description="Helical" evidence="1">
    <location>
        <begin position="20"/>
        <end position="39"/>
    </location>
</feature>
<keyword evidence="1" id="KW-1133">Transmembrane helix</keyword>
<evidence type="ECO:0000313" key="3">
    <source>
        <dbReference type="Proteomes" id="UP000005561"/>
    </source>
</evidence>
<evidence type="ECO:0000256" key="1">
    <source>
        <dbReference type="SAM" id="Phobius"/>
    </source>
</evidence>
<reference evidence="2" key="1">
    <citation type="submission" date="2009-07" db="EMBL/GenBank/DDBJ databases">
        <authorList>
            <person name="Weinstock G."/>
            <person name="Sodergren E."/>
            <person name="Clifton S."/>
            <person name="Fulton L."/>
            <person name="Fulton B."/>
            <person name="Courtney L."/>
            <person name="Fronick C."/>
            <person name="Harrison M."/>
            <person name="Strong C."/>
            <person name="Farmer C."/>
            <person name="Delahaunty K."/>
            <person name="Markovic C."/>
            <person name="Hall O."/>
            <person name="Minx P."/>
            <person name="Tomlinson C."/>
            <person name="Mitreva M."/>
            <person name="Nelson J."/>
            <person name="Hou S."/>
            <person name="Wollam A."/>
            <person name="Pepin K.H."/>
            <person name="Johnson M."/>
            <person name="Bhonagiri V."/>
            <person name="Nash W.E."/>
            <person name="Warren W."/>
            <person name="Chinwalla A."/>
            <person name="Mardis E.R."/>
            <person name="Wilson R.K."/>
        </authorList>
    </citation>
    <scope>NUCLEOTIDE SEQUENCE [LARGE SCALE GENOMIC DNA]</scope>
    <source>
        <strain evidence="2">DSM 14469</strain>
    </source>
</reference>
<feature type="transmembrane region" description="Helical" evidence="1">
    <location>
        <begin position="368"/>
        <end position="387"/>
    </location>
</feature>
<protein>
    <submittedName>
        <fullName evidence="2">Uncharacterized protein</fullName>
    </submittedName>
</protein>
<feature type="transmembrane region" description="Helical" evidence="1">
    <location>
        <begin position="339"/>
        <end position="356"/>
    </location>
</feature>
<keyword evidence="1" id="KW-0472">Membrane</keyword>
<proteinExistence type="predicted"/>
<dbReference type="EMBL" id="ACCL02000027">
    <property type="protein sequence ID" value="EET58685.1"/>
    <property type="molecule type" value="Genomic_DNA"/>
</dbReference>